<feature type="region of interest" description="Disordered" evidence="1">
    <location>
        <begin position="694"/>
        <end position="724"/>
    </location>
</feature>
<evidence type="ECO:0000313" key="2">
    <source>
        <dbReference type="EMBL" id="GBP39853.1"/>
    </source>
</evidence>
<evidence type="ECO:0000256" key="1">
    <source>
        <dbReference type="SAM" id="MobiDB-lite"/>
    </source>
</evidence>
<keyword evidence="3" id="KW-1185">Reference proteome</keyword>
<sequence>MALGRWRKMEHLVLLLKKSAVSSAKGASWTPDVGRGMSLVYAEYRRGERAEPCGTPALINCLVDVWRASLGETASDRLGFEGGLDRVCGTCATSASSEGIEPLGLLSGGIGVYPLCLKRFERELSLRGCSRSGSILWSGICDRAAKLRFCSYQFEECRAKLPTIRGCRNLPLAFLDHRPDVAGKSTYSVVNLFSRSNVIRDAIERWSVDFSNAVDTLFQLKACLNRCMGSRVAVEGAIISNSSLWSRSVFSILIHYGTAPSGILQLKSPNRMCPLEGKEGSKITPEQRLWRREVDRDYDDSDGTLLEREAFPLCCGTLGVVPRTLRSPSSKPHGERPSPFGYRLQTMRGLQSWWRGVAPGERVEQTPWAAPGRPSRAAVDAGAFFLRIACEWAVSGPVRDQTFNTGGLALGPREPAKVVCRRGGRACALKAQGSLVAEIGFNLLDREIGWNAADDYFDCTLFFEGVCVKLDFEVYEIFVETAESLNVGVCDFNAVVGGADGFCIVYPQTCTVCVYLDEIYAFAQEYGWGHFTSGGAVDLLPVWWGALSVVTCEEVMTGPWADEGVGSGVWVGADSDWAPDRDLVDLSVSEVAELAESDSDSLSEPTTVLSEHVSSSSDDEERAFLWIDALNRSADGWRPPAHVINDRLLFAGDGERGPAGRVPGARRADHRQIRRMDEVSRRLGGRHLVSTRSTLQGRWSQVRPGLPFPEGERPAPGSRCKSRR</sequence>
<reference evidence="2 3" key="1">
    <citation type="journal article" date="2019" name="Commun. Biol.">
        <title>The bagworm genome reveals a unique fibroin gene that provides high tensile strength.</title>
        <authorList>
            <person name="Kono N."/>
            <person name="Nakamura H."/>
            <person name="Ohtoshi R."/>
            <person name="Tomita M."/>
            <person name="Numata K."/>
            <person name="Arakawa K."/>
        </authorList>
    </citation>
    <scope>NUCLEOTIDE SEQUENCE [LARGE SCALE GENOMIC DNA]</scope>
</reference>
<feature type="region of interest" description="Disordered" evidence="1">
    <location>
        <begin position="595"/>
        <end position="615"/>
    </location>
</feature>
<accession>A0A4C1VMD8</accession>
<protein>
    <submittedName>
        <fullName evidence="2">Uncharacterized protein</fullName>
    </submittedName>
</protein>
<organism evidence="2 3">
    <name type="scientific">Eumeta variegata</name>
    <name type="common">Bagworm moth</name>
    <name type="synonym">Eumeta japonica</name>
    <dbReference type="NCBI Taxonomy" id="151549"/>
    <lineage>
        <taxon>Eukaryota</taxon>
        <taxon>Metazoa</taxon>
        <taxon>Ecdysozoa</taxon>
        <taxon>Arthropoda</taxon>
        <taxon>Hexapoda</taxon>
        <taxon>Insecta</taxon>
        <taxon>Pterygota</taxon>
        <taxon>Neoptera</taxon>
        <taxon>Endopterygota</taxon>
        <taxon>Lepidoptera</taxon>
        <taxon>Glossata</taxon>
        <taxon>Ditrysia</taxon>
        <taxon>Tineoidea</taxon>
        <taxon>Psychidae</taxon>
        <taxon>Oiketicinae</taxon>
        <taxon>Eumeta</taxon>
    </lineage>
</organism>
<dbReference type="EMBL" id="BGZK01000372">
    <property type="protein sequence ID" value="GBP39853.1"/>
    <property type="molecule type" value="Genomic_DNA"/>
</dbReference>
<gene>
    <name evidence="2" type="ORF">EVAR_29083_1</name>
</gene>
<name>A0A4C1VMD8_EUMVA</name>
<evidence type="ECO:0000313" key="3">
    <source>
        <dbReference type="Proteomes" id="UP000299102"/>
    </source>
</evidence>
<comment type="caution">
    <text evidence="2">The sequence shown here is derived from an EMBL/GenBank/DDBJ whole genome shotgun (WGS) entry which is preliminary data.</text>
</comment>
<proteinExistence type="predicted"/>
<dbReference type="Proteomes" id="UP000299102">
    <property type="component" value="Unassembled WGS sequence"/>
</dbReference>
<dbReference type="AlphaFoldDB" id="A0A4C1VMD8"/>